<evidence type="ECO:0000313" key="2">
    <source>
        <dbReference type="EMBL" id="PTQ32263.1"/>
    </source>
</evidence>
<dbReference type="Pfam" id="PF12937">
    <property type="entry name" value="F-box-like"/>
    <property type="match status" value="1"/>
</dbReference>
<evidence type="ECO:0000259" key="1">
    <source>
        <dbReference type="PROSITE" id="PS50181"/>
    </source>
</evidence>
<dbReference type="EMBL" id="KZ772773">
    <property type="protein sequence ID" value="PTQ32263.1"/>
    <property type="molecule type" value="Genomic_DNA"/>
</dbReference>
<dbReference type="InterPro" id="IPR036047">
    <property type="entry name" value="F-box-like_dom_sf"/>
</dbReference>
<dbReference type="Gene3D" id="1.20.1280.50">
    <property type="match status" value="1"/>
</dbReference>
<organism evidence="2 3">
    <name type="scientific">Marchantia polymorpha</name>
    <name type="common">Common liverwort</name>
    <name type="synonym">Marchantia aquatica</name>
    <dbReference type="NCBI Taxonomy" id="3197"/>
    <lineage>
        <taxon>Eukaryota</taxon>
        <taxon>Viridiplantae</taxon>
        <taxon>Streptophyta</taxon>
        <taxon>Embryophyta</taxon>
        <taxon>Marchantiophyta</taxon>
        <taxon>Marchantiopsida</taxon>
        <taxon>Marchantiidae</taxon>
        <taxon>Marchantiales</taxon>
        <taxon>Marchantiaceae</taxon>
        <taxon>Marchantia</taxon>
    </lineage>
</organism>
<gene>
    <name evidence="2" type="ORF">MARPO_0101s0054</name>
</gene>
<dbReference type="Gramene" id="Mp4g21080.1">
    <property type="protein sequence ID" value="Mp4g21080.1.cds1"/>
    <property type="gene ID" value="Mp4g21080"/>
</dbReference>
<proteinExistence type="predicted"/>
<dbReference type="Proteomes" id="UP000244005">
    <property type="component" value="Unassembled WGS sequence"/>
</dbReference>
<accession>A0A2R6WEH7</accession>
<sequence length="84" mass="9798">MKDGEMRVDLTNELLHKVFSCLDDTTLCQAAMICKQWRVASNHDFWKSLNFEYRSVSHEQVDRLRVSTRVRSFIALEHHGCSIG</sequence>
<reference evidence="3" key="1">
    <citation type="journal article" date="2017" name="Cell">
        <title>Insights into land plant evolution garnered from the Marchantia polymorpha genome.</title>
        <authorList>
            <person name="Bowman J.L."/>
            <person name="Kohchi T."/>
            <person name="Yamato K.T."/>
            <person name="Jenkins J."/>
            <person name="Shu S."/>
            <person name="Ishizaki K."/>
            <person name="Yamaoka S."/>
            <person name="Nishihama R."/>
            <person name="Nakamura Y."/>
            <person name="Berger F."/>
            <person name="Adam C."/>
            <person name="Aki S.S."/>
            <person name="Althoff F."/>
            <person name="Araki T."/>
            <person name="Arteaga-Vazquez M.A."/>
            <person name="Balasubrmanian S."/>
            <person name="Barry K."/>
            <person name="Bauer D."/>
            <person name="Boehm C.R."/>
            <person name="Briginshaw L."/>
            <person name="Caballero-Perez J."/>
            <person name="Catarino B."/>
            <person name="Chen F."/>
            <person name="Chiyoda S."/>
            <person name="Chovatia M."/>
            <person name="Davies K.M."/>
            <person name="Delmans M."/>
            <person name="Demura T."/>
            <person name="Dierschke T."/>
            <person name="Dolan L."/>
            <person name="Dorantes-Acosta A.E."/>
            <person name="Eklund D.M."/>
            <person name="Florent S.N."/>
            <person name="Flores-Sandoval E."/>
            <person name="Fujiyama A."/>
            <person name="Fukuzawa H."/>
            <person name="Galik B."/>
            <person name="Grimanelli D."/>
            <person name="Grimwood J."/>
            <person name="Grossniklaus U."/>
            <person name="Hamada T."/>
            <person name="Haseloff J."/>
            <person name="Hetherington A.J."/>
            <person name="Higo A."/>
            <person name="Hirakawa Y."/>
            <person name="Hundley H.N."/>
            <person name="Ikeda Y."/>
            <person name="Inoue K."/>
            <person name="Inoue S.I."/>
            <person name="Ishida S."/>
            <person name="Jia Q."/>
            <person name="Kakita M."/>
            <person name="Kanazawa T."/>
            <person name="Kawai Y."/>
            <person name="Kawashima T."/>
            <person name="Kennedy M."/>
            <person name="Kinose K."/>
            <person name="Kinoshita T."/>
            <person name="Kohara Y."/>
            <person name="Koide E."/>
            <person name="Komatsu K."/>
            <person name="Kopischke S."/>
            <person name="Kubo M."/>
            <person name="Kyozuka J."/>
            <person name="Lagercrantz U."/>
            <person name="Lin S.S."/>
            <person name="Lindquist E."/>
            <person name="Lipzen A.M."/>
            <person name="Lu C.W."/>
            <person name="De Luna E."/>
            <person name="Martienssen R.A."/>
            <person name="Minamino N."/>
            <person name="Mizutani M."/>
            <person name="Mizutani M."/>
            <person name="Mochizuki N."/>
            <person name="Monte I."/>
            <person name="Mosher R."/>
            <person name="Nagasaki H."/>
            <person name="Nakagami H."/>
            <person name="Naramoto S."/>
            <person name="Nishitani K."/>
            <person name="Ohtani M."/>
            <person name="Okamoto T."/>
            <person name="Okumura M."/>
            <person name="Phillips J."/>
            <person name="Pollak B."/>
            <person name="Reinders A."/>
            <person name="Rovekamp M."/>
            <person name="Sano R."/>
            <person name="Sawa S."/>
            <person name="Schmid M.W."/>
            <person name="Shirakawa M."/>
            <person name="Solano R."/>
            <person name="Spunde A."/>
            <person name="Suetsugu N."/>
            <person name="Sugano S."/>
            <person name="Sugiyama A."/>
            <person name="Sun R."/>
            <person name="Suzuki Y."/>
            <person name="Takenaka M."/>
            <person name="Takezawa D."/>
            <person name="Tomogane H."/>
            <person name="Tsuzuki M."/>
            <person name="Ueda T."/>
            <person name="Umeda M."/>
            <person name="Ward J.M."/>
            <person name="Watanabe Y."/>
            <person name="Yazaki K."/>
            <person name="Yokoyama R."/>
            <person name="Yoshitake Y."/>
            <person name="Yotsui I."/>
            <person name="Zachgo S."/>
            <person name="Schmutz J."/>
        </authorList>
    </citation>
    <scope>NUCLEOTIDE SEQUENCE [LARGE SCALE GENOMIC DNA]</scope>
    <source>
        <strain evidence="3">Tak-1</strain>
    </source>
</reference>
<dbReference type="SMART" id="SM00256">
    <property type="entry name" value="FBOX"/>
    <property type="match status" value="1"/>
</dbReference>
<feature type="domain" description="F-box" evidence="1">
    <location>
        <begin position="4"/>
        <end position="49"/>
    </location>
</feature>
<dbReference type="AlphaFoldDB" id="A0A2R6WEH7"/>
<protein>
    <recommendedName>
        <fullName evidence="1">F-box domain-containing protein</fullName>
    </recommendedName>
</protein>
<name>A0A2R6WEH7_MARPO</name>
<dbReference type="SUPFAM" id="SSF81383">
    <property type="entry name" value="F-box domain"/>
    <property type="match status" value="1"/>
</dbReference>
<dbReference type="PROSITE" id="PS50181">
    <property type="entry name" value="FBOX"/>
    <property type="match status" value="1"/>
</dbReference>
<evidence type="ECO:0000313" key="3">
    <source>
        <dbReference type="Proteomes" id="UP000244005"/>
    </source>
</evidence>
<dbReference type="InterPro" id="IPR001810">
    <property type="entry name" value="F-box_dom"/>
</dbReference>
<dbReference type="OrthoDB" id="1746464at2759"/>
<keyword evidence="3" id="KW-1185">Reference proteome</keyword>